<reference evidence="2" key="1">
    <citation type="submission" date="2020-07" db="EMBL/GenBank/DDBJ databases">
        <title>Ethylene signaling mediates host invasion by parasitic plants.</title>
        <authorList>
            <person name="Yoshida S."/>
        </authorList>
    </citation>
    <scope>NUCLEOTIDE SEQUENCE</scope>
    <source>
        <strain evidence="2">Okayama</strain>
    </source>
</reference>
<dbReference type="GO" id="GO:0003682">
    <property type="term" value="F:chromatin binding"/>
    <property type="evidence" value="ECO:0007669"/>
    <property type="project" value="InterPro"/>
</dbReference>
<dbReference type="OrthoDB" id="1866990at2759"/>
<proteinExistence type="predicted"/>
<keyword evidence="3" id="KW-1185">Reference proteome</keyword>
<dbReference type="Gene3D" id="2.30.30.140">
    <property type="match status" value="1"/>
</dbReference>
<dbReference type="Proteomes" id="UP000653305">
    <property type="component" value="Unassembled WGS sequence"/>
</dbReference>
<evidence type="ECO:0000313" key="2">
    <source>
        <dbReference type="EMBL" id="GFQ03180.1"/>
    </source>
</evidence>
<evidence type="ECO:0000259" key="1">
    <source>
        <dbReference type="Pfam" id="PF16719"/>
    </source>
</evidence>
<comment type="caution">
    <text evidence="2">The sequence shown here is derived from an EMBL/GenBank/DDBJ whole genome shotgun (WGS) entry which is preliminary data.</text>
</comment>
<name>A0A830CW12_9LAMI</name>
<dbReference type="PANTHER" id="PTHR36384:SF1">
    <property type="entry name" value="SAWADEE PROTEIN"/>
    <property type="match status" value="1"/>
</dbReference>
<evidence type="ECO:0000313" key="3">
    <source>
        <dbReference type="Proteomes" id="UP000653305"/>
    </source>
</evidence>
<sequence length="400" mass="45073">MKKKGKKPEDLSPPFDLEYRAKEDDAWYSVSVVLDSDAQTLAVRYLCFPTVYDAVFSAGGFKTEAEADELARRFRPVSHQVQDHQCRKLAVGTTVCAAHGTAEDDLRFYDAVIEAVNHKAHSFAGGEEECLCTFVLFWLHGRGRGTLTSANIANICTLDRFSQVDPRISGFLTFAKEKITSSKSTSVLHSSVSIEKNLESSRNGLVETERISNYEQWTSQDEDIGPRRCNIGDGLATGKSQHFILINNLEKDVTPSSISKFIYNKTNIQTQAFVFPRRFSDPFARGAIVVGCPKKVQIVYEFLANPNHLIVSSRGRPWVVTEKAVTGILGSTILLPMDLDETRYKKADDEVEIVHLGTESYDRAKELRDLFIEFMNHETQVCNRLVSEEKKILRSFNQLR</sequence>
<protein>
    <recommendedName>
        <fullName evidence="1">SAWADEE domain-containing protein</fullName>
    </recommendedName>
</protein>
<gene>
    <name evidence="2" type="ORF">PHJA_002461800</name>
</gene>
<feature type="domain" description="SAWADEE" evidence="1">
    <location>
        <begin position="15"/>
        <end position="156"/>
    </location>
</feature>
<accession>A0A830CW12</accession>
<dbReference type="AlphaFoldDB" id="A0A830CW12"/>
<dbReference type="InterPro" id="IPR032001">
    <property type="entry name" value="SAWADEE_dom"/>
</dbReference>
<dbReference type="PANTHER" id="PTHR36384">
    <property type="entry name" value="SAWADEE PROTEIN"/>
    <property type="match status" value="1"/>
</dbReference>
<organism evidence="2 3">
    <name type="scientific">Phtheirospermum japonicum</name>
    <dbReference type="NCBI Taxonomy" id="374723"/>
    <lineage>
        <taxon>Eukaryota</taxon>
        <taxon>Viridiplantae</taxon>
        <taxon>Streptophyta</taxon>
        <taxon>Embryophyta</taxon>
        <taxon>Tracheophyta</taxon>
        <taxon>Spermatophyta</taxon>
        <taxon>Magnoliopsida</taxon>
        <taxon>eudicotyledons</taxon>
        <taxon>Gunneridae</taxon>
        <taxon>Pentapetalae</taxon>
        <taxon>asterids</taxon>
        <taxon>lamiids</taxon>
        <taxon>Lamiales</taxon>
        <taxon>Orobanchaceae</taxon>
        <taxon>Orobanchaceae incertae sedis</taxon>
        <taxon>Phtheirospermum</taxon>
    </lineage>
</organism>
<dbReference type="Pfam" id="PF16719">
    <property type="entry name" value="SAWADEE"/>
    <property type="match status" value="1"/>
</dbReference>
<dbReference type="EMBL" id="BMAC01000806">
    <property type="protein sequence ID" value="GFQ03180.1"/>
    <property type="molecule type" value="Genomic_DNA"/>
</dbReference>